<evidence type="ECO:0000256" key="3">
    <source>
        <dbReference type="ARBA" id="ARBA00023002"/>
    </source>
</evidence>
<dbReference type="Gene3D" id="1.10.1040.10">
    <property type="entry name" value="N-(1-d-carboxylethyl)-l-norvaline Dehydrogenase, domain 2"/>
    <property type="match status" value="1"/>
</dbReference>
<proteinExistence type="inferred from homology"/>
<protein>
    <recommendedName>
        <fullName evidence="11">Glycerol-3-phosphate dehydrogenase</fullName>
        <ecNumber evidence="11">1.1.1.94</ecNumber>
    </recommendedName>
</protein>
<dbReference type="GO" id="GO:0005975">
    <property type="term" value="P:carbohydrate metabolic process"/>
    <property type="evidence" value="ECO:0007669"/>
    <property type="project" value="InterPro"/>
</dbReference>
<dbReference type="Gene3D" id="3.40.50.720">
    <property type="entry name" value="NAD(P)-binding Rossmann-like Domain"/>
    <property type="match status" value="1"/>
</dbReference>
<evidence type="ECO:0000256" key="9">
    <source>
        <dbReference type="PIRSR" id="PIRSR000114-3"/>
    </source>
</evidence>
<dbReference type="GO" id="GO:0046168">
    <property type="term" value="P:glycerol-3-phosphate catabolic process"/>
    <property type="evidence" value="ECO:0007669"/>
    <property type="project" value="InterPro"/>
</dbReference>
<dbReference type="STRING" id="1391654.AKJ09_07946"/>
<evidence type="ECO:0000313" key="14">
    <source>
        <dbReference type="EMBL" id="AKV01283.1"/>
    </source>
</evidence>
<keyword evidence="4" id="KW-0443">Lipid metabolism</keyword>
<keyword evidence="9 10" id="KW-0520">NAD</keyword>
<evidence type="ECO:0000259" key="12">
    <source>
        <dbReference type="Pfam" id="PF01210"/>
    </source>
</evidence>
<evidence type="ECO:0000256" key="11">
    <source>
        <dbReference type="RuleBase" id="RU000439"/>
    </source>
</evidence>
<dbReference type="InterPro" id="IPR006109">
    <property type="entry name" value="G3P_DH_NAD-dep_C"/>
</dbReference>
<dbReference type="SUPFAM" id="SSF48179">
    <property type="entry name" value="6-phosphogluconate dehydrogenase C-terminal domain-like"/>
    <property type="match status" value="1"/>
</dbReference>
<evidence type="ECO:0000256" key="8">
    <source>
        <dbReference type="PIRSR" id="PIRSR000114-2"/>
    </source>
</evidence>
<feature type="binding site" evidence="9">
    <location>
        <position position="257"/>
    </location>
    <ligand>
        <name>NAD(+)</name>
        <dbReference type="ChEBI" id="CHEBI:57540"/>
    </ligand>
</feature>
<dbReference type="InterPro" id="IPR013328">
    <property type="entry name" value="6PGD_dom2"/>
</dbReference>
<dbReference type="PRINTS" id="PR00077">
    <property type="entry name" value="GPDHDRGNASE"/>
</dbReference>
<feature type="domain" description="Glycerol-3-phosphate dehydrogenase NAD-dependent C-terminal" evidence="13">
    <location>
        <begin position="182"/>
        <end position="323"/>
    </location>
</feature>
<feature type="binding site" evidence="9">
    <location>
        <position position="142"/>
    </location>
    <ligand>
        <name>NAD(+)</name>
        <dbReference type="ChEBI" id="CHEBI:57540"/>
    </ligand>
</feature>
<evidence type="ECO:0000256" key="1">
    <source>
        <dbReference type="ARBA" id="ARBA00011009"/>
    </source>
</evidence>
<dbReference type="RefSeq" id="WP_146652414.1">
    <property type="nucleotide sequence ID" value="NZ_CP012333.1"/>
</dbReference>
<feature type="binding site" evidence="8">
    <location>
        <begin position="257"/>
        <end position="258"/>
    </location>
    <ligand>
        <name>substrate</name>
    </ligand>
</feature>
<dbReference type="PANTHER" id="PTHR11728:SF1">
    <property type="entry name" value="GLYCEROL-3-PHOSPHATE DEHYDROGENASE [NAD(+)] 2, CHLOROPLASTIC"/>
    <property type="match status" value="1"/>
</dbReference>
<dbReference type="Pfam" id="PF01210">
    <property type="entry name" value="NAD_Gly3P_dh_N"/>
    <property type="match status" value="1"/>
</dbReference>
<accession>A0A0K1Q6C8</accession>
<name>A0A0K1Q6C8_9BACT</name>
<keyword evidence="15" id="KW-1185">Reference proteome</keyword>
<keyword evidence="2" id="KW-0444">Lipid biosynthesis</keyword>
<evidence type="ECO:0000256" key="10">
    <source>
        <dbReference type="RuleBase" id="RU000437"/>
    </source>
</evidence>
<evidence type="ECO:0000256" key="2">
    <source>
        <dbReference type="ARBA" id="ARBA00022516"/>
    </source>
</evidence>
<evidence type="ECO:0000259" key="13">
    <source>
        <dbReference type="Pfam" id="PF07479"/>
    </source>
</evidence>
<dbReference type="AlphaFoldDB" id="A0A0K1Q6C8"/>
<dbReference type="EC" id="1.1.1.94" evidence="11"/>
<dbReference type="PROSITE" id="PS00957">
    <property type="entry name" value="NAD_G3PDH"/>
    <property type="match status" value="1"/>
</dbReference>
<keyword evidence="3 10" id="KW-0560">Oxidoreductase</keyword>
<feature type="active site" description="Proton acceptor" evidence="7">
    <location>
        <position position="193"/>
    </location>
</feature>
<dbReference type="GO" id="GO:0141153">
    <property type="term" value="F:glycerol-3-phosphate dehydrogenase (NADP+) activity"/>
    <property type="evidence" value="ECO:0007669"/>
    <property type="project" value="RHEA"/>
</dbReference>
<evidence type="ECO:0000256" key="4">
    <source>
        <dbReference type="ARBA" id="ARBA00023098"/>
    </source>
</evidence>
<dbReference type="GO" id="GO:0005829">
    <property type="term" value="C:cytosol"/>
    <property type="evidence" value="ECO:0007669"/>
    <property type="project" value="TreeGrafter"/>
</dbReference>
<evidence type="ECO:0000256" key="5">
    <source>
        <dbReference type="ARBA" id="ARBA00023209"/>
    </source>
</evidence>
<dbReference type="GO" id="GO:0008654">
    <property type="term" value="P:phospholipid biosynthetic process"/>
    <property type="evidence" value="ECO:0007669"/>
    <property type="project" value="UniProtKB-KW"/>
</dbReference>
<dbReference type="InterPro" id="IPR008927">
    <property type="entry name" value="6-PGluconate_DH-like_C_sf"/>
</dbReference>
<keyword evidence="6" id="KW-1208">Phospholipid metabolism</keyword>
<dbReference type="PIRSF" id="PIRSF000114">
    <property type="entry name" value="Glycerol-3-P_dh"/>
    <property type="match status" value="1"/>
</dbReference>
<comment type="catalytic activity">
    <reaction evidence="11">
        <text>sn-glycerol 3-phosphate + NADP(+) = dihydroxyacetone phosphate + NADPH + H(+)</text>
        <dbReference type="Rhea" id="RHEA:11096"/>
        <dbReference type="ChEBI" id="CHEBI:15378"/>
        <dbReference type="ChEBI" id="CHEBI:57597"/>
        <dbReference type="ChEBI" id="CHEBI:57642"/>
        <dbReference type="ChEBI" id="CHEBI:57783"/>
        <dbReference type="ChEBI" id="CHEBI:58349"/>
        <dbReference type="EC" id="1.1.1.94"/>
    </reaction>
</comment>
<dbReference type="InterPro" id="IPR036291">
    <property type="entry name" value="NAD(P)-bd_dom_sf"/>
</dbReference>
<dbReference type="InterPro" id="IPR006168">
    <property type="entry name" value="G3P_DH_NAD-dep"/>
</dbReference>
<dbReference type="Proteomes" id="UP000064967">
    <property type="component" value="Chromosome"/>
</dbReference>
<feature type="binding site" evidence="8">
    <location>
        <position position="106"/>
    </location>
    <ligand>
        <name>substrate</name>
    </ligand>
</feature>
<organism evidence="14 15">
    <name type="scientific">Labilithrix luteola</name>
    <dbReference type="NCBI Taxonomy" id="1391654"/>
    <lineage>
        <taxon>Bacteria</taxon>
        <taxon>Pseudomonadati</taxon>
        <taxon>Myxococcota</taxon>
        <taxon>Polyangia</taxon>
        <taxon>Polyangiales</taxon>
        <taxon>Labilitrichaceae</taxon>
        <taxon>Labilithrix</taxon>
    </lineage>
</organism>
<feature type="domain" description="Glycerol-3-phosphate dehydrogenase NAD-dependent N-terminal" evidence="12">
    <location>
        <begin position="3"/>
        <end position="159"/>
    </location>
</feature>
<keyword evidence="5" id="KW-0594">Phospholipid biosynthesis</keyword>
<evidence type="ECO:0000256" key="6">
    <source>
        <dbReference type="ARBA" id="ARBA00023264"/>
    </source>
</evidence>
<gene>
    <name evidence="14" type="ORF">AKJ09_07946</name>
</gene>
<reference evidence="14 15" key="1">
    <citation type="submission" date="2015-08" db="EMBL/GenBank/DDBJ databases">
        <authorList>
            <person name="Babu N.S."/>
            <person name="Beckwith C.J."/>
            <person name="Beseler K.G."/>
            <person name="Brison A."/>
            <person name="Carone J.V."/>
            <person name="Caskin T.P."/>
            <person name="Diamond M."/>
            <person name="Durham M.E."/>
            <person name="Foxe J.M."/>
            <person name="Go M."/>
            <person name="Henderson B.A."/>
            <person name="Jones I.B."/>
            <person name="McGettigan J.A."/>
            <person name="Micheletti S.J."/>
            <person name="Nasrallah M.E."/>
            <person name="Ortiz D."/>
            <person name="Piller C.R."/>
            <person name="Privatt S.R."/>
            <person name="Schneider S.L."/>
            <person name="Sharp S."/>
            <person name="Smith T.C."/>
            <person name="Stanton J.D."/>
            <person name="Ullery H.E."/>
            <person name="Wilson R.J."/>
            <person name="Serrano M.G."/>
            <person name="Buck G."/>
            <person name="Lee V."/>
            <person name="Wang Y."/>
            <person name="Carvalho R."/>
            <person name="Voegtly L."/>
            <person name="Shi R."/>
            <person name="Duckworth R."/>
            <person name="Johnson A."/>
            <person name="Loviza R."/>
            <person name="Walstead R."/>
            <person name="Shah Z."/>
            <person name="Kiflezghi M."/>
            <person name="Wade K."/>
            <person name="Ball S.L."/>
            <person name="Bradley K.W."/>
            <person name="Asai D.J."/>
            <person name="Bowman C.A."/>
            <person name="Russell D.A."/>
            <person name="Pope W.H."/>
            <person name="Jacobs-Sera D."/>
            <person name="Hendrix R.W."/>
            <person name="Hatfull G.F."/>
        </authorList>
    </citation>
    <scope>NUCLEOTIDE SEQUENCE [LARGE SCALE GENOMIC DNA]</scope>
    <source>
        <strain evidence="14 15">DSM 27648</strain>
    </source>
</reference>
<sequence length="333" mass="34926">MRVTVLGAGYMGTAMAEVAAMGGHDVRLWGTWLDDAMIEAVEQRREHPRLKMVVDARIVPMRSGALAEALAGAELVIHGVSSDGAMAVMEKAGPHIPDVPVLSVTKGFLPSRSGAMDRIDVVLSEIAGRKLRFVHAAGPAKAIEIARRVLTLMCFAGERLEDARTCAAVMGAPHMQIATSDDIAGAEICSAMKNAYATGLGLWDGMVGADCHNARAACFTQGIVEMEALVKAGGGLRETVQRAAGVGDLHVTAAAGRNRAFGERVGKGTPAKQVAAEMLAAGQLTEGYAAIASAWRWAQEHGVRDLPFLKALNAIVWEGAEVAPTLASLKLTV</sequence>
<dbReference type="GO" id="GO:0051287">
    <property type="term" value="F:NAD binding"/>
    <property type="evidence" value="ECO:0007669"/>
    <property type="project" value="InterPro"/>
</dbReference>
<dbReference type="UniPathway" id="UPA00940"/>
<comment type="similarity">
    <text evidence="1 10">Belongs to the NAD-dependent glycerol-3-phosphate dehydrogenase family.</text>
</comment>
<dbReference type="SUPFAM" id="SSF51735">
    <property type="entry name" value="NAD(P)-binding Rossmann-fold domains"/>
    <property type="match status" value="1"/>
</dbReference>
<dbReference type="Pfam" id="PF07479">
    <property type="entry name" value="NAD_Gly3P_dh_C"/>
    <property type="match status" value="1"/>
</dbReference>
<feature type="binding site" evidence="9">
    <location>
        <begin position="7"/>
        <end position="12"/>
    </location>
    <ligand>
        <name>NAD(+)</name>
        <dbReference type="ChEBI" id="CHEBI:57540"/>
    </ligand>
</feature>
<evidence type="ECO:0000313" key="15">
    <source>
        <dbReference type="Proteomes" id="UP000064967"/>
    </source>
</evidence>
<dbReference type="InterPro" id="IPR011128">
    <property type="entry name" value="G3P_DH_NAD-dep_N"/>
</dbReference>
<dbReference type="GO" id="GO:0006650">
    <property type="term" value="P:glycerophospholipid metabolic process"/>
    <property type="evidence" value="ECO:0007669"/>
    <property type="project" value="UniProtKB-UniPathway"/>
</dbReference>
<dbReference type="OrthoDB" id="9812273at2"/>
<dbReference type="PANTHER" id="PTHR11728">
    <property type="entry name" value="GLYCEROL-3-PHOSPHATE DEHYDROGENASE"/>
    <property type="match status" value="1"/>
</dbReference>
<dbReference type="EMBL" id="CP012333">
    <property type="protein sequence ID" value="AKV01283.1"/>
    <property type="molecule type" value="Genomic_DNA"/>
</dbReference>
<evidence type="ECO:0000256" key="7">
    <source>
        <dbReference type="PIRSR" id="PIRSR000114-1"/>
    </source>
</evidence>
<dbReference type="KEGG" id="llu:AKJ09_07946"/>